<dbReference type="AlphaFoldDB" id="A0A2K1IF36"/>
<evidence type="ECO:0000313" key="3">
    <source>
        <dbReference type="Proteomes" id="UP000006727"/>
    </source>
</evidence>
<reference evidence="1 3" key="2">
    <citation type="journal article" date="2018" name="Plant J.">
        <title>The Physcomitrella patens chromosome-scale assembly reveals moss genome structure and evolution.</title>
        <authorList>
            <person name="Lang D."/>
            <person name="Ullrich K.K."/>
            <person name="Murat F."/>
            <person name="Fuchs J."/>
            <person name="Jenkins J."/>
            <person name="Haas F.B."/>
            <person name="Piednoel M."/>
            <person name="Gundlach H."/>
            <person name="Van Bel M."/>
            <person name="Meyberg R."/>
            <person name="Vives C."/>
            <person name="Morata J."/>
            <person name="Symeonidi A."/>
            <person name="Hiss M."/>
            <person name="Muchero W."/>
            <person name="Kamisugi Y."/>
            <person name="Saleh O."/>
            <person name="Blanc G."/>
            <person name="Decker E.L."/>
            <person name="van Gessel N."/>
            <person name="Grimwood J."/>
            <person name="Hayes R.D."/>
            <person name="Graham S.W."/>
            <person name="Gunter L.E."/>
            <person name="McDaniel S.F."/>
            <person name="Hoernstein S.N.W."/>
            <person name="Larsson A."/>
            <person name="Li F.W."/>
            <person name="Perroud P.F."/>
            <person name="Phillips J."/>
            <person name="Ranjan P."/>
            <person name="Rokshar D.S."/>
            <person name="Rothfels C.J."/>
            <person name="Schneider L."/>
            <person name="Shu S."/>
            <person name="Stevenson D.W."/>
            <person name="Thummler F."/>
            <person name="Tillich M."/>
            <person name="Villarreal Aguilar J.C."/>
            <person name="Widiez T."/>
            <person name="Wong G.K."/>
            <person name="Wymore A."/>
            <person name="Zhang Y."/>
            <person name="Zimmer A.D."/>
            <person name="Quatrano R.S."/>
            <person name="Mayer K.F.X."/>
            <person name="Goodstein D."/>
            <person name="Casacuberta J.M."/>
            <person name="Vandepoele K."/>
            <person name="Reski R."/>
            <person name="Cuming A.C."/>
            <person name="Tuskan G.A."/>
            <person name="Maumus F."/>
            <person name="Salse J."/>
            <person name="Schmutz J."/>
            <person name="Rensing S.A."/>
        </authorList>
    </citation>
    <scope>NUCLEOTIDE SEQUENCE [LARGE SCALE GENOMIC DNA]</scope>
    <source>
        <strain evidence="2 3">cv. Gransden 2004</strain>
    </source>
</reference>
<organism evidence="1">
    <name type="scientific">Physcomitrium patens</name>
    <name type="common">Spreading-leaved earth moss</name>
    <name type="synonym">Physcomitrella patens</name>
    <dbReference type="NCBI Taxonomy" id="3218"/>
    <lineage>
        <taxon>Eukaryota</taxon>
        <taxon>Viridiplantae</taxon>
        <taxon>Streptophyta</taxon>
        <taxon>Embryophyta</taxon>
        <taxon>Bryophyta</taxon>
        <taxon>Bryophytina</taxon>
        <taxon>Bryopsida</taxon>
        <taxon>Funariidae</taxon>
        <taxon>Funariales</taxon>
        <taxon>Funariaceae</taxon>
        <taxon>Physcomitrium</taxon>
    </lineage>
</organism>
<reference evidence="1 3" key="1">
    <citation type="journal article" date="2008" name="Science">
        <title>The Physcomitrella genome reveals evolutionary insights into the conquest of land by plants.</title>
        <authorList>
            <person name="Rensing S."/>
            <person name="Lang D."/>
            <person name="Zimmer A."/>
            <person name="Terry A."/>
            <person name="Salamov A."/>
            <person name="Shapiro H."/>
            <person name="Nishiyama T."/>
            <person name="Perroud P.-F."/>
            <person name="Lindquist E."/>
            <person name="Kamisugi Y."/>
            <person name="Tanahashi T."/>
            <person name="Sakakibara K."/>
            <person name="Fujita T."/>
            <person name="Oishi K."/>
            <person name="Shin-I T."/>
            <person name="Kuroki Y."/>
            <person name="Toyoda A."/>
            <person name="Suzuki Y."/>
            <person name="Hashimoto A."/>
            <person name="Yamaguchi K."/>
            <person name="Sugano A."/>
            <person name="Kohara Y."/>
            <person name="Fujiyama A."/>
            <person name="Anterola A."/>
            <person name="Aoki S."/>
            <person name="Ashton N."/>
            <person name="Barbazuk W.B."/>
            <person name="Barker E."/>
            <person name="Bennetzen J."/>
            <person name="Bezanilla M."/>
            <person name="Blankenship R."/>
            <person name="Cho S.H."/>
            <person name="Dutcher S."/>
            <person name="Estelle M."/>
            <person name="Fawcett J.A."/>
            <person name="Gundlach H."/>
            <person name="Hanada K."/>
            <person name="Heyl A."/>
            <person name="Hicks K.A."/>
            <person name="Hugh J."/>
            <person name="Lohr M."/>
            <person name="Mayer K."/>
            <person name="Melkozernov A."/>
            <person name="Murata T."/>
            <person name="Nelson D."/>
            <person name="Pils B."/>
            <person name="Prigge M."/>
            <person name="Reiss B."/>
            <person name="Renner T."/>
            <person name="Rombauts S."/>
            <person name="Rushton P."/>
            <person name="Sanderfoot A."/>
            <person name="Schween G."/>
            <person name="Shiu S.-H."/>
            <person name="Stueber K."/>
            <person name="Theodoulou F.L."/>
            <person name="Tu H."/>
            <person name="Van de Peer Y."/>
            <person name="Verrier P.J."/>
            <person name="Waters E."/>
            <person name="Wood A."/>
            <person name="Yang L."/>
            <person name="Cove D."/>
            <person name="Cuming A."/>
            <person name="Hasebe M."/>
            <person name="Lucas S."/>
            <person name="Mishler D.B."/>
            <person name="Reski R."/>
            <person name="Grigoriev I."/>
            <person name="Quatrano R.S."/>
            <person name="Boore J.L."/>
        </authorList>
    </citation>
    <scope>NUCLEOTIDE SEQUENCE [LARGE SCALE GENOMIC DNA]</scope>
    <source>
        <strain evidence="2 3">cv. Gransden 2004</strain>
    </source>
</reference>
<dbReference type="Proteomes" id="UP000006727">
    <property type="component" value="Chromosome 24"/>
</dbReference>
<sequence length="131" mass="15043">MESYYGHIPWPLTSHDTQGPALSVPSLFTFYSLRLQDFEMSVRRTCRAAMCRALKKIKVIVRAMKSISLLRRAVLKGKVERFIRDPFMKQELHLTSFNDEEMPTPNLIHTIKYGDSFKQNVGGVGQICYAS</sequence>
<keyword evidence="3" id="KW-1185">Reference proteome</keyword>
<evidence type="ECO:0000313" key="1">
    <source>
        <dbReference type="EMBL" id="PNR27896.1"/>
    </source>
</evidence>
<dbReference type="Gramene" id="Pp3c24_1030V3.1">
    <property type="protein sequence ID" value="Pp3c24_1030V3.1"/>
    <property type="gene ID" value="Pp3c24_1030"/>
</dbReference>
<name>A0A2K1IF36_PHYPA</name>
<reference evidence="2" key="3">
    <citation type="submission" date="2020-12" db="UniProtKB">
        <authorList>
            <consortium name="EnsemblPlants"/>
        </authorList>
    </citation>
    <scope>IDENTIFICATION</scope>
</reference>
<dbReference type="EMBL" id="ABEU02000024">
    <property type="protein sequence ID" value="PNR27896.1"/>
    <property type="molecule type" value="Genomic_DNA"/>
</dbReference>
<dbReference type="InParanoid" id="A0A2K1IF36"/>
<dbReference type="EnsemblPlants" id="Pp3c24_1030V3.1">
    <property type="protein sequence ID" value="Pp3c24_1030V3.1"/>
    <property type="gene ID" value="Pp3c24_1030"/>
</dbReference>
<evidence type="ECO:0000313" key="2">
    <source>
        <dbReference type="EnsemblPlants" id="Pp3c24_1030V3.1"/>
    </source>
</evidence>
<protein>
    <submittedName>
        <fullName evidence="1 2">Uncharacterized protein</fullName>
    </submittedName>
</protein>
<accession>A0A2K1IF36</accession>
<proteinExistence type="predicted"/>
<gene>
    <name evidence="1" type="ORF">PHYPA_028488</name>
</gene>